<keyword evidence="2" id="KW-0472">Membrane</keyword>
<dbReference type="eggNOG" id="ENOG502R2H2">
    <property type="taxonomic scope" value="Eukaryota"/>
</dbReference>
<keyword evidence="2" id="KW-0812">Transmembrane</keyword>
<comment type="caution">
    <text evidence="4">The sequence shown here is derived from an EMBL/GenBank/DDBJ whole genome shotgun (WGS) entry which is preliminary data.</text>
</comment>
<feature type="region of interest" description="Disordered" evidence="1">
    <location>
        <begin position="145"/>
        <end position="170"/>
    </location>
</feature>
<gene>
    <name evidence="4" type="ORF">WG66_3191</name>
</gene>
<proteinExistence type="predicted"/>
<evidence type="ECO:0000256" key="3">
    <source>
        <dbReference type="SAM" id="SignalP"/>
    </source>
</evidence>
<evidence type="ECO:0000256" key="2">
    <source>
        <dbReference type="SAM" id="Phobius"/>
    </source>
</evidence>
<evidence type="ECO:0000256" key="1">
    <source>
        <dbReference type="SAM" id="MobiDB-lite"/>
    </source>
</evidence>
<keyword evidence="2" id="KW-1133">Transmembrane helix</keyword>
<evidence type="ECO:0000313" key="5">
    <source>
        <dbReference type="Proteomes" id="UP000054988"/>
    </source>
</evidence>
<feature type="signal peptide" evidence="3">
    <location>
        <begin position="1"/>
        <end position="22"/>
    </location>
</feature>
<dbReference type="AlphaFoldDB" id="A0A0W0G6M9"/>
<keyword evidence="3" id="KW-0732">Signal</keyword>
<organism evidence="4 5">
    <name type="scientific">Moniliophthora roreri</name>
    <name type="common">Frosty pod rot fungus</name>
    <name type="synonym">Monilia roreri</name>
    <dbReference type="NCBI Taxonomy" id="221103"/>
    <lineage>
        <taxon>Eukaryota</taxon>
        <taxon>Fungi</taxon>
        <taxon>Dikarya</taxon>
        <taxon>Basidiomycota</taxon>
        <taxon>Agaricomycotina</taxon>
        <taxon>Agaricomycetes</taxon>
        <taxon>Agaricomycetidae</taxon>
        <taxon>Agaricales</taxon>
        <taxon>Marasmiineae</taxon>
        <taxon>Marasmiaceae</taxon>
        <taxon>Moniliophthora</taxon>
    </lineage>
</organism>
<accession>A0A0W0G6M9</accession>
<dbReference type="CDD" id="cd12087">
    <property type="entry name" value="TM_EGFR-like"/>
    <property type="match status" value="1"/>
</dbReference>
<name>A0A0W0G6M9_MONRR</name>
<dbReference type="EMBL" id="LATX01000969">
    <property type="protein sequence ID" value="KTB44227.1"/>
    <property type="molecule type" value="Genomic_DNA"/>
</dbReference>
<feature type="chain" id="PRO_5006902373" evidence="3">
    <location>
        <begin position="23"/>
        <end position="227"/>
    </location>
</feature>
<protein>
    <submittedName>
        <fullName evidence="4">Uncharacterized protein</fullName>
    </submittedName>
</protein>
<feature type="transmembrane region" description="Helical" evidence="2">
    <location>
        <begin position="177"/>
        <end position="206"/>
    </location>
</feature>
<sequence length="227" mass="24324">MVRSVLNLFSICVFLCAFYTSAFNITGPVITGVNTPDNIPVHWIWSRGDPTNVVVNLFVNNISDVCTFGRAYPEASKGIRHFIDGVREVNGRRSGNFSFKANSTGQYILCAYEDLTPANGTLNFRSIANSNVFNVTDTTTAIVMSPPSTATPSGSPGGASTAGQPEKDSNSGTSAGVLAAAIVGGVLFLIAVAAFILFFFAGRLIFPWMTVAREKFYSKVSHSPKFK</sequence>
<evidence type="ECO:0000313" key="4">
    <source>
        <dbReference type="EMBL" id="KTB44227.1"/>
    </source>
</evidence>
<feature type="compositionally biased region" description="Low complexity" evidence="1">
    <location>
        <begin position="145"/>
        <end position="163"/>
    </location>
</feature>
<reference evidence="4 5" key="1">
    <citation type="submission" date="2015-12" db="EMBL/GenBank/DDBJ databases">
        <title>Draft genome sequence of Moniliophthora roreri, the causal agent of frosty pod rot of cacao.</title>
        <authorList>
            <person name="Aime M.C."/>
            <person name="Diaz-Valderrama J.R."/>
            <person name="Kijpornyongpan T."/>
            <person name="Phillips-Mora W."/>
        </authorList>
    </citation>
    <scope>NUCLEOTIDE SEQUENCE [LARGE SCALE GENOMIC DNA]</scope>
    <source>
        <strain evidence="4 5">MCA 2952</strain>
    </source>
</reference>
<dbReference type="Proteomes" id="UP000054988">
    <property type="component" value="Unassembled WGS sequence"/>
</dbReference>